<reference evidence="2" key="1">
    <citation type="journal article" date="2019" name="Int. J. Syst. Evol. Microbiol.">
        <title>The Global Catalogue of Microorganisms (GCM) 10K type strain sequencing project: providing services to taxonomists for standard genome sequencing and annotation.</title>
        <authorList>
            <consortium name="The Broad Institute Genomics Platform"/>
            <consortium name="The Broad Institute Genome Sequencing Center for Infectious Disease"/>
            <person name="Wu L."/>
            <person name="Ma J."/>
        </authorList>
    </citation>
    <scope>NUCLEOTIDE SEQUENCE [LARGE SCALE GENOMIC DNA]</scope>
    <source>
        <strain evidence="2">KACC 12507</strain>
    </source>
</reference>
<proteinExistence type="predicted"/>
<name>A0ABV9LQF0_9ALTE</name>
<dbReference type="Proteomes" id="UP001595897">
    <property type="component" value="Unassembled WGS sequence"/>
</dbReference>
<organism evidence="1 2">
    <name type="scientific">Glaciecola siphonariae</name>
    <dbReference type="NCBI Taxonomy" id="521012"/>
    <lineage>
        <taxon>Bacteria</taxon>
        <taxon>Pseudomonadati</taxon>
        <taxon>Pseudomonadota</taxon>
        <taxon>Gammaproteobacteria</taxon>
        <taxon>Alteromonadales</taxon>
        <taxon>Alteromonadaceae</taxon>
        <taxon>Glaciecola</taxon>
    </lineage>
</organism>
<evidence type="ECO:0000313" key="1">
    <source>
        <dbReference type="EMBL" id="MFC4698736.1"/>
    </source>
</evidence>
<dbReference type="RefSeq" id="WP_382405375.1">
    <property type="nucleotide sequence ID" value="NZ_JBHSGU010000001.1"/>
</dbReference>
<sequence>MHSVWAAALTDHQLVKIDHSKLNNEMVHDVVANDYDRLWIDTKSNPLRFYGYYVDEISEISISKERASRNPT</sequence>
<comment type="caution">
    <text evidence="1">The sequence shown here is derived from an EMBL/GenBank/DDBJ whole genome shotgun (WGS) entry which is preliminary data.</text>
</comment>
<accession>A0ABV9LQF0</accession>
<keyword evidence="2" id="KW-1185">Reference proteome</keyword>
<protein>
    <submittedName>
        <fullName evidence="1">Uncharacterized protein</fullName>
    </submittedName>
</protein>
<dbReference type="EMBL" id="JBHSGU010000001">
    <property type="protein sequence ID" value="MFC4698736.1"/>
    <property type="molecule type" value="Genomic_DNA"/>
</dbReference>
<gene>
    <name evidence="1" type="ORF">ACFO4O_00995</name>
</gene>
<evidence type="ECO:0000313" key="2">
    <source>
        <dbReference type="Proteomes" id="UP001595897"/>
    </source>
</evidence>